<dbReference type="GO" id="GO:0031369">
    <property type="term" value="F:translation initiation factor binding"/>
    <property type="evidence" value="ECO:0007669"/>
    <property type="project" value="TreeGrafter"/>
</dbReference>
<evidence type="ECO:0000256" key="1">
    <source>
        <dbReference type="ARBA" id="ARBA00004123"/>
    </source>
</evidence>
<dbReference type="KEGG" id="mpp:MICPUCDRAFT_57269"/>
<dbReference type="InterPro" id="IPR036898">
    <property type="entry name" value="RNA_pol_Rpb7-like_N_sf"/>
</dbReference>
<evidence type="ECO:0000256" key="4">
    <source>
        <dbReference type="ARBA" id="ARBA00023163"/>
    </source>
</evidence>
<dbReference type="Gene3D" id="3.30.1490.120">
    <property type="entry name" value="RNA polymerase Rpb7-like, N-terminal domain"/>
    <property type="match status" value="1"/>
</dbReference>
<evidence type="ECO:0000256" key="5">
    <source>
        <dbReference type="ARBA" id="ARBA00023242"/>
    </source>
</evidence>
<dbReference type="PANTHER" id="PTHR12709">
    <property type="entry name" value="DNA-DIRECTED RNA POLYMERASE II, III"/>
    <property type="match status" value="1"/>
</dbReference>
<dbReference type="InterPro" id="IPR003029">
    <property type="entry name" value="S1_domain"/>
</dbReference>
<keyword evidence="5" id="KW-0539">Nucleus</keyword>
<dbReference type="GO" id="GO:0060213">
    <property type="term" value="P:positive regulation of nuclear-transcribed mRNA poly(A) tail shortening"/>
    <property type="evidence" value="ECO:0007669"/>
    <property type="project" value="TreeGrafter"/>
</dbReference>
<feature type="domain" description="S1 motif" evidence="6">
    <location>
        <begin position="80"/>
        <end position="158"/>
    </location>
</feature>
<dbReference type="FunFam" id="2.40.50.140:FF:000043">
    <property type="entry name" value="DNA-directed RNA polymerase II subunit RPB7"/>
    <property type="match status" value="1"/>
</dbReference>
<name>C1MQF2_MICPC</name>
<dbReference type="GO" id="GO:0006367">
    <property type="term" value="P:transcription initiation at RNA polymerase II promoter"/>
    <property type="evidence" value="ECO:0007669"/>
    <property type="project" value="TreeGrafter"/>
</dbReference>
<dbReference type="eggNOG" id="KOG3298">
    <property type="taxonomic scope" value="Eukaryota"/>
</dbReference>
<keyword evidence="9" id="KW-1185">Reference proteome</keyword>
<comment type="subcellular location">
    <subcellularLocation>
        <location evidence="1">Nucleus</location>
    </subcellularLocation>
</comment>
<dbReference type="AlphaFoldDB" id="C1MQF2"/>
<dbReference type="GO" id="GO:0003697">
    <property type="term" value="F:single-stranded DNA binding"/>
    <property type="evidence" value="ECO:0007669"/>
    <property type="project" value="TreeGrafter"/>
</dbReference>
<dbReference type="GO" id="GO:0005665">
    <property type="term" value="C:RNA polymerase II, core complex"/>
    <property type="evidence" value="ECO:0007669"/>
    <property type="project" value="TreeGrafter"/>
</dbReference>
<protein>
    <submittedName>
        <fullName evidence="8">Predicted protein</fullName>
    </submittedName>
</protein>
<evidence type="ECO:0000313" key="9">
    <source>
        <dbReference type="Proteomes" id="UP000001876"/>
    </source>
</evidence>
<dbReference type="GO" id="GO:0000932">
    <property type="term" value="C:P-body"/>
    <property type="evidence" value="ECO:0007669"/>
    <property type="project" value="TreeGrafter"/>
</dbReference>
<dbReference type="OMA" id="TMRQPGL"/>
<dbReference type="InterPro" id="IPR005576">
    <property type="entry name" value="Rpb7-like_N"/>
</dbReference>
<dbReference type="GO" id="GO:0045948">
    <property type="term" value="P:positive regulation of translational initiation"/>
    <property type="evidence" value="ECO:0007669"/>
    <property type="project" value="TreeGrafter"/>
</dbReference>
<dbReference type="GO" id="GO:0003727">
    <property type="term" value="F:single-stranded RNA binding"/>
    <property type="evidence" value="ECO:0007669"/>
    <property type="project" value="TreeGrafter"/>
</dbReference>
<dbReference type="Proteomes" id="UP000001876">
    <property type="component" value="Unassembled WGS sequence"/>
</dbReference>
<dbReference type="Gene3D" id="2.40.50.140">
    <property type="entry name" value="Nucleic acid-binding proteins"/>
    <property type="match status" value="1"/>
</dbReference>
<dbReference type="GeneID" id="9683556"/>
<dbReference type="InterPro" id="IPR012340">
    <property type="entry name" value="NA-bd_OB-fold"/>
</dbReference>
<gene>
    <name evidence="8" type="ORF">MICPUCDRAFT_57269</name>
</gene>
<dbReference type="SUPFAM" id="SSF50249">
    <property type="entry name" value="Nucleic acid-binding proteins"/>
    <property type="match status" value="1"/>
</dbReference>
<dbReference type="SUPFAM" id="SSF88798">
    <property type="entry name" value="N-terminal, heterodimerisation domain of RBP7 (RpoE)"/>
    <property type="match status" value="1"/>
</dbReference>
<evidence type="ECO:0000313" key="8">
    <source>
        <dbReference type="EMBL" id="EEH57697.1"/>
    </source>
</evidence>
<evidence type="ECO:0000259" key="6">
    <source>
        <dbReference type="Pfam" id="PF00575"/>
    </source>
</evidence>
<keyword evidence="4" id="KW-0804">Transcription</keyword>
<dbReference type="RefSeq" id="XP_003057746.1">
    <property type="nucleotide sequence ID" value="XM_003057700.1"/>
</dbReference>
<dbReference type="CDD" id="cd04329">
    <property type="entry name" value="RNAP_II_Rpb7_N"/>
    <property type="match status" value="1"/>
</dbReference>
<dbReference type="PANTHER" id="PTHR12709:SF4">
    <property type="entry name" value="DNA-DIRECTED RNA POLYMERASE II SUBUNIT RPB7"/>
    <property type="match status" value="1"/>
</dbReference>
<evidence type="ECO:0000259" key="7">
    <source>
        <dbReference type="Pfam" id="PF03876"/>
    </source>
</evidence>
<dbReference type="Pfam" id="PF00575">
    <property type="entry name" value="S1"/>
    <property type="match status" value="1"/>
</dbReference>
<proteinExistence type="inferred from homology"/>
<dbReference type="Pfam" id="PF03876">
    <property type="entry name" value="SHS2_Rpb7-N"/>
    <property type="match status" value="1"/>
</dbReference>
<organism evidence="9">
    <name type="scientific">Micromonas pusilla (strain CCMP1545)</name>
    <name type="common">Picoplanktonic green alga</name>
    <dbReference type="NCBI Taxonomy" id="564608"/>
    <lineage>
        <taxon>Eukaryota</taxon>
        <taxon>Viridiplantae</taxon>
        <taxon>Chlorophyta</taxon>
        <taxon>Mamiellophyceae</taxon>
        <taxon>Mamiellales</taxon>
        <taxon>Mamiellaceae</taxon>
        <taxon>Micromonas</taxon>
    </lineage>
</organism>
<sequence>MFFHIEQEKNIVLEPMYFGKRMREMIESRVRQEVEGSCTGRHGYIVMVTNIVHISEGMITDDGTARAKFHVKYSAIAFRPFKNEVLDCVVVQVTKFGFFAEAGPLKLFVSNQLVPEEMVFESVDENAYVDKTDISHRIVKDIEVRVKVVGLRIDHNEIFCVATMKEPYLGPSPA</sequence>
<dbReference type="OrthoDB" id="1162399at2759"/>
<dbReference type="STRING" id="564608.C1MQF2"/>
<feature type="domain" description="RNA polymerase Rpb7-like N-terminal" evidence="7">
    <location>
        <begin position="9"/>
        <end position="62"/>
    </location>
</feature>
<reference evidence="8 9" key="1">
    <citation type="journal article" date="2009" name="Science">
        <title>Green evolution and dynamic adaptations revealed by genomes of the marine picoeukaryotes Micromonas.</title>
        <authorList>
            <person name="Worden A.Z."/>
            <person name="Lee J.H."/>
            <person name="Mock T."/>
            <person name="Rouze P."/>
            <person name="Simmons M.P."/>
            <person name="Aerts A.L."/>
            <person name="Allen A.E."/>
            <person name="Cuvelier M.L."/>
            <person name="Derelle E."/>
            <person name="Everett M.V."/>
            <person name="Foulon E."/>
            <person name="Grimwood J."/>
            <person name="Gundlach H."/>
            <person name="Henrissat B."/>
            <person name="Napoli C."/>
            <person name="McDonald S.M."/>
            <person name="Parker M.S."/>
            <person name="Rombauts S."/>
            <person name="Salamov A."/>
            <person name="Von Dassow P."/>
            <person name="Badger J.H."/>
            <person name="Coutinho P.M."/>
            <person name="Demir E."/>
            <person name="Dubchak I."/>
            <person name="Gentemann C."/>
            <person name="Eikrem W."/>
            <person name="Gready J.E."/>
            <person name="John U."/>
            <person name="Lanier W."/>
            <person name="Lindquist E.A."/>
            <person name="Lucas S."/>
            <person name="Mayer K.F."/>
            <person name="Moreau H."/>
            <person name="Not F."/>
            <person name="Otillar R."/>
            <person name="Panaud O."/>
            <person name="Pangilinan J."/>
            <person name="Paulsen I."/>
            <person name="Piegu B."/>
            <person name="Poliakov A."/>
            <person name="Robbens S."/>
            <person name="Schmutz J."/>
            <person name="Toulza E."/>
            <person name="Wyss T."/>
            <person name="Zelensky A."/>
            <person name="Zhou K."/>
            <person name="Armbrust E.V."/>
            <person name="Bhattacharya D."/>
            <person name="Goodenough U.W."/>
            <person name="Van de Peer Y."/>
            <person name="Grigoriev I.V."/>
        </authorList>
    </citation>
    <scope>NUCLEOTIDE SEQUENCE [LARGE SCALE GENOMIC DNA]</scope>
    <source>
        <strain evidence="8 9">CCMP1545</strain>
    </source>
</reference>
<accession>C1MQF2</accession>
<dbReference type="EMBL" id="GG663738">
    <property type="protein sequence ID" value="EEH57697.1"/>
    <property type="molecule type" value="Genomic_DNA"/>
</dbReference>
<evidence type="ECO:0000256" key="2">
    <source>
        <dbReference type="ARBA" id="ARBA00009307"/>
    </source>
</evidence>
<keyword evidence="3" id="KW-0240">DNA-directed RNA polymerase</keyword>
<evidence type="ECO:0000256" key="3">
    <source>
        <dbReference type="ARBA" id="ARBA00022478"/>
    </source>
</evidence>
<dbReference type="FunFam" id="3.30.1490.120:FF:000001">
    <property type="entry name" value="DNA-directed RNA polymerase II subunit RPB7"/>
    <property type="match status" value="1"/>
</dbReference>
<dbReference type="InterPro" id="IPR045113">
    <property type="entry name" value="Rpb7-like"/>
</dbReference>
<comment type="similarity">
    <text evidence="2">Belongs to the eukaryotic RPB7/RPC8 RNA polymerase subunit family.</text>
</comment>